<accession>A0A939RVA5</accession>
<gene>
    <name evidence="2" type="ORF">J4G33_10340</name>
</gene>
<dbReference type="EMBL" id="JAGEMK010000004">
    <property type="protein sequence ID" value="MBO1752200.1"/>
    <property type="molecule type" value="Genomic_DNA"/>
</dbReference>
<feature type="transmembrane region" description="Helical" evidence="1">
    <location>
        <begin position="12"/>
        <end position="38"/>
    </location>
</feature>
<dbReference type="InterPro" id="IPR019681">
    <property type="entry name" value="DUF2530"/>
</dbReference>
<name>A0A939RVA5_9CELL</name>
<sequence length="74" mass="8039">MRPSTLAPVEIDLRLVFGIGMAMWAVALVVLLVVHAAGTTTGRGIPVCATGIALGALGVLWEQRRRRRPRRPEH</sequence>
<dbReference type="Pfam" id="PF10745">
    <property type="entry name" value="DUF2530"/>
    <property type="match status" value="1"/>
</dbReference>
<dbReference type="AlphaFoldDB" id="A0A939RVA5"/>
<keyword evidence="1" id="KW-1133">Transmembrane helix</keyword>
<dbReference type="Proteomes" id="UP000664209">
    <property type="component" value="Unassembled WGS sequence"/>
</dbReference>
<proteinExistence type="predicted"/>
<evidence type="ECO:0000313" key="3">
    <source>
        <dbReference type="Proteomes" id="UP000664209"/>
    </source>
</evidence>
<feature type="transmembrane region" description="Helical" evidence="1">
    <location>
        <begin position="44"/>
        <end position="61"/>
    </location>
</feature>
<keyword evidence="1" id="KW-0812">Transmembrane</keyword>
<comment type="caution">
    <text evidence="2">The sequence shown here is derived from an EMBL/GenBank/DDBJ whole genome shotgun (WGS) entry which is preliminary data.</text>
</comment>
<reference evidence="2" key="1">
    <citation type="submission" date="2021-03" db="EMBL/GenBank/DDBJ databases">
        <title>Actinotalea soli sp. nov., isolated from soil.</title>
        <authorList>
            <person name="Ping W."/>
            <person name="Zhang J."/>
        </authorList>
    </citation>
    <scope>NUCLEOTIDE SEQUENCE</scope>
    <source>
        <strain evidence="2">BY-33</strain>
    </source>
</reference>
<organism evidence="2 3">
    <name type="scientific">Actinotalea soli</name>
    <dbReference type="NCBI Taxonomy" id="2819234"/>
    <lineage>
        <taxon>Bacteria</taxon>
        <taxon>Bacillati</taxon>
        <taxon>Actinomycetota</taxon>
        <taxon>Actinomycetes</taxon>
        <taxon>Micrococcales</taxon>
        <taxon>Cellulomonadaceae</taxon>
        <taxon>Actinotalea</taxon>
    </lineage>
</organism>
<keyword evidence="1" id="KW-0472">Membrane</keyword>
<evidence type="ECO:0000313" key="2">
    <source>
        <dbReference type="EMBL" id="MBO1752200.1"/>
    </source>
</evidence>
<keyword evidence="3" id="KW-1185">Reference proteome</keyword>
<evidence type="ECO:0000256" key="1">
    <source>
        <dbReference type="SAM" id="Phobius"/>
    </source>
</evidence>
<protein>
    <submittedName>
        <fullName evidence="2">DUF2530 domain-containing protein</fullName>
    </submittedName>
</protein>